<reference evidence="1" key="1">
    <citation type="submission" date="2016-01" db="EMBL/GenBank/DDBJ databases">
        <authorList>
            <person name="Peeters C."/>
        </authorList>
    </citation>
    <scope>NUCLEOTIDE SEQUENCE [LARGE SCALE GENOMIC DNA]</scope>
    <source>
        <strain evidence="1">LMG 22934</strain>
    </source>
</reference>
<accession>A0A158JLQ8</accession>
<proteinExistence type="predicted"/>
<comment type="caution">
    <text evidence="1">The sequence shown here is derived from an EMBL/GenBank/DDBJ whole genome shotgun (WGS) entry which is preliminary data.</text>
</comment>
<evidence type="ECO:0000313" key="2">
    <source>
        <dbReference type="Proteomes" id="UP000054977"/>
    </source>
</evidence>
<protein>
    <submittedName>
        <fullName evidence="1">Uncharacterized protein</fullName>
    </submittedName>
</protein>
<evidence type="ECO:0000313" key="1">
    <source>
        <dbReference type="EMBL" id="SAL69369.1"/>
    </source>
</evidence>
<dbReference type="AlphaFoldDB" id="A0A158JLQ8"/>
<keyword evidence="2" id="KW-1185">Reference proteome</keyword>
<organism evidence="1 2">
    <name type="scientific">Caballeronia humi</name>
    <dbReference type="NCBI Taxonomy" id="326474"/>
    <lineage>
        <taxon>Bacteria</taxon>
        <taxon>Pseudomonadati</taxon>
        <taxon>Pseudomonadota</taxon>
        <taxon>Betaproteobacteria</taxon>
        <taxon>Burkholderiales</taxon>
        <taxon>Burkholderiaceae</taxon>
        <taxon>Caballeronia</taxon>
    </lineage>
</organism>
<dbReference type="EMBL" id="FCNW02000135">
    <property type="protein sequence ID" value="SAL69369.1"/>
    <property type="molecule type" value="Genomic_DNA"/>
</dbReference>
<gene>
    <name evidence="1" type="ORF">AWB65_06825</name>
</gene>
<sequence>MESKKVVISSRLRTTGSLNGFFGSGKILVAPVTFERHPVEETQCADRCAETGGRQLAFFAEVDELGADLLGT</sequence>
<name>A0A158JLQ8_9BURK</name>
<dbReference type="Proteomes" id="UP000054977">
    <property type="component" value="Unassembled WGS sequence"/>
</dbReference>